<dbReference type="InterPro" id="IPR001789">
    <property type="entry name" value="Sig_transdc_resp-reg_receiver"/>
</dbReference>
<evidence type="ECO:0000259" key="4">
    <source>
        <dbReference type="PROSITE" id="PS50110"/>
    </source>
</evidence>
<dbReference type="PANTHER" id="PTHR45138">
    <property type="entry name" value="REGULATORY COMPONENTS OF SENSORY TRANSDUCTION SYSTEM"/>
    <property type="match status" value="1"/>
</dbReference>
<proteinExistence type="predicted"/>
<dbReference type="PROSITE" id="PS50110">
    <property type="entry name" value="RESPONSE_REGULATORY"/>
    <property type="match status" value="1"/>
</dbReference>
<keyword evidence="6" id="KW-0808">Transferase</keyword>
<reference evidence="7" key="1">
    <citation type="journal article" date="2019" name="Int. J. Syst. Evol. Microbiol.">
        <title>The Global Catalogue of Microorganisms (GCM) 10K type strain sequencing project: providing services to taxonomists for standard genome sequencing and annotation.</title>
        <authorList>
            <consortium name="The Broad Institute Genomics Platform"/>
            <consortium name="The Broad Institute Genome Sequencing Center for Infectious Disease"/>
            <person name="Wu L."/>
            <person name="Ma J."/>
        </authorList>
    </citation>
    <scope>NUCLEOTIDE SEQUENCE [LARGE SCALE GENOMIC DNA]</scope>
    <source>
        <strain evidence="7">CCM 7480</strain>
    </source>
</reference>
<keyword evidence="6" id="KW-0548">Nucleotidyltransferase</keyword>
<feature type="domain" description="Response regulatory" evidence="4">
    <location>
        <begin position="14"/>
        <end position="129"/>
    </location>
</feature>
<comment type="caution">
    <text evidence="6">The sequence shown here is derived from an EMBL/GenBank/DDBJ whole genome shotgun (WGS) entry which is preliminary data.</text>
</comment>
<feature type="domain" description="GGDEF" evidence="5">
    <location>
        <begin position="193"/>
        <end position="329"/>
    </location>
</feature>
<dbReference type="SUPFAM" id="SSF55073">
    <property type="entry name" value="Nucleotide cyclase"/>
    <property type="match status" value="1"/>
</dbReference>
<protein>
    <recommendedName>
        <fullName evidence="1">diguanylate cyclase</fullName>
        <ecNumber evidence="1">2.7.7.65</ecNumber>
    </recommendedName>
</protein>
<dbReference type="Proteomes" id="UP001595665">
    <property type="component" value="Unassembled WGS sequence"/>
</dbReference>
<dbReference type="RefSeq" id="WP_312550177.1">
    <property type="nucleotide sequence ID" value="NZ_JBHRVV010000001.1"/>
</dbReference>
<keyword evidence="7" id="KW-1185">Reference proteome</keyword>
<evidence type="ECO:0000313" key="7">
    <source>
        <dbReference type="Proteomes" id="UP001595665"/>
    </source>
</evidence>
<dbReference type="InterPro" id="IPR050469">
    <property type="entry name" value="Diguanylate_Cyclase"/>
</dbReference>
<organism evidence="6 7">
    <name type="scientific">Massilia haematophila</name>
    <dbReference type="NCBI Taxonomy" id="457923"/>
    <lineage>
        <taxon>Bacteria</taxon>
        <taxon>Pseudomonadati</taxon>
        <taxon>Pseudomonadota</taxon>
        <taxon>Betaproteobacteria</taxon>
        <taxon>Burkholderiales</taxon>
        <taxon>Oxalobacteraceae</taxon>
        <taxon>Telluria group</taxon>
        <taxon>Massilia</taxon>
    </lineage>
</organism>
<dbReference type="Gene3D" id="3.40.50.2300">
    <property type="match status" value="1"/>
</dbReference>
<dbReference type="EC" id="2.7.7.65" evidence="1"/>
<dbReference type="InterPro" id="IPR029787">
    <property type="entry name" value="Nucleotide_cyclase"/>
</dbReference>
<dbReference type="CDD" id="cd01949">
    <property type="entry name" value="GGDEF"/>
    <property type="match status" value="1"/>
</dbReference>
<evidence type="ECO:0000256" key="3">
    <source>
        <dbReference type="PROSITE-ProRule" id="PRU00169"/>
    </source>
</evidence>
<dbReference type="InterPro" id="IPR000160">
    <property type="entry name" value="GGDEF_dom"/>
</dbReference>
<evidence type="ECO:0000313" key="6">
    <source>
        <dbReference type="EMBL" id="MFC3456905.1"/>
    </source>
</evidence>
<sequence length="329" mass="35255">MTFDRAFPSQISCRVLLVGTAAPVLAALRETLAGLDDIELCLPDAPAAPERIAALEPTVVVQALGAREDGCGFLRACRAQEALKGLPLLVIAPLGDPGGREAAFAAGATDYLAYQPGRIELLARLRYHAGAHLARQQCDVALRLLREREEALARAHAEIDQLAGLDGLTGIPGRRRFEHVAQTEWQRARRSGQPLSVLLCDLDQLDDYNRQLGRPAGDLCLKKLAGVLTGQLKRPTDLAARYDGKRFAVVLPDTGLDGAVRVAEACRHSLEHLGMAHPSPERRVVTLSIGVAASTAGEDDTLETLIARAGEALQAAKARGRNRVMALRG</sequence>
<dbReference type="SMART" id="SM00267">
    <property type="entry name" value="GGDEF"/>
    <property type="match status" value="1"/>
</dbReference>
<dbReference type="Gene3D" id="3.30.70.270">
    <property type="match status" value="1"/>
</dbReference>
<name>A0ABV7PCL8_9BURK</name>
<comment type="caution">
    <text evidence="3">Lacks conserved residue(s) required for the propagation of feature annotation.</text>
</comment>
<comment type="catalytic activity">
    <reaction evidence="2">
        <text>2 GTP = 3',3'-c-di-GMP + 2 diphosphate</text>
        <dbReference type="Rhea" id="RHEA:24898"/>
        <dbReference type="ChEBI" id="CHEBI:33019"/>
        <dbReference type="ChEBI" id="CHEBI:37565"/>
        <dbReference type="ChEBI" id="CHEBI:58805"/>
        <dbReference type="EC" id="2.7.7.65"/>
    </reaction>
</comment>
<dbReference type="Pfam" id="PF00990">
    <property type="entry name" value="GGDEF"/>
    <property type="match status" value="1"/>
</dbReference>
<dbReference type="NCBIfam" id="TIGR00254">
    <property type="entry name" value="GGDEF"/>
    <property type="match status" value="1"/>
</dbReference>
<gene>
    <name evidence="6" type="ORF">ACFOPH_01380</name>
</gene>
<evidence type="ECO:0000259" key="5">
    <source>
        <dbReference type="PROSITE" id="PS50887"/>
    </source>
</evidence>
<dbReference type="PANTHER" id="PTHR45138:SF9">
    <property type="entry name" value="DIGUANYLATE CYCLASE DGCM-RELATED"/>
    <property type="match status" value="1"/>
</dbReference>
<dbReference type="GO" id="GO:0052621">
    <property type="term" value="F:diguanylate cyclase activity"/>
    <property type="evidence" value="ECO:0007669"/>
    <property type="project" value="UniProtKB-EC"/>
</dbReference>
<dbReference type="SUPFAM" id="SSF52172">
    <property type="entry name" value="CheY-like"/>
    <property type="match status" value="1"/>
</dbReference>
<dbReference type="InterPro" id="IPR011006">
    <property type="entry name" value="CheY-like_superfamily"/>
</dbReference>
<evidence type="ECO:0000256" key="1">
    <source>
        <dbReference type="ARBA" id="ARBA00012528"/>
    </source>
</evidence>
<dbReference type="EMBL" id="JBHRVV010000001">
    <property type="protein sequence ID" value="MFC3456905.1"/>
    <property type="molecule type" value="Genomic_DNA"/>
</dbReference>
<dbReference type="PROSITE" id="PS50887">
    <property type="entry name" value="GGDEF"/>
    <property type="match status" value="1"/>
</dbReference>
<dbReference type="InterPro" id="IPR043128">
    <property type="entry name" value="Rev_trsase/Diguanyl_cyclase"/>
</dbReference>
<accession>A0ABV7PCL8</accession>
<evidence type="ECO:0000256" key="2">
    <source>
        <dbReference type="ARBA" id="ARBA00034247"/>
    </source>
</evidence>